<evidence type="ECO:0000256" key="4">
    <source>
        <dbReference type="ARBA" id="ARBA00022737"/>
    </source>
</evidence>
<sequence>MPEYIICRICLTEDINADTMTQLYDDQDVQCPLVRKIEEIGSIKLPPLEDMPSLLCCRCVGVLTSAYKFRELCQESERAFANSVVKAELKLEPTDDPTQIESDTVEYIYEATNEFIDPDDDIEFDTILEEQLEDTNEQAEEINTGYDDDFEEAGELDETNILLGNASDSDYDPTERLRKPKVRKSRHGKRGRGRPRNPTHSVLKHVTAKQTNAATAASKSPEETSTNIMCEICGNIYSKRAALNIHMRRHLSEKPFECEICAKTFAGPSELNRHIRVHTGEKPFTCKYCSRSFADRSSNIRHERTHTNERPFTCGTCGKSFSYSNVLKNHMLTHTGEKPFLCIPCNKTFSRKHQLEQHMGTMTHQQTVKALQPSDAIRHTEIY</sequence>
<dbReference type="AlphaFoldDB" id="B4JGY6"/>
<evidence type="ECO:0000256" key="6">
    <source>
        <dbReference type="ARBA" id="ARBA00022833"/>
    </source>
</evidence>
<dbReference type="SUPFAM" id="SSF57667">
    <property type="entry name" value="beta-beta-alpha zinc fingers"/>
    <property type="match status" value="3"/>
</dbReference>
<accession>B4JGY6</accession>
<dbReference type="Pfam" id="PF12874">
    <property type="entry name" value="zf-met"/>
    <property type="match status" value="1"/>
</dbReference>
<dbReference type="InterPro" id="IPR036236">
    <property type="entry name" value="Znf_C2H2_sf"/>
</dbReference>
<evidence type="ECO:0000256" key="5">
    <source>
        <dbReference type="ARBA" id="ARBA00022771"/>
    </source>
</evidence>
<keyword evidence="9" id="KW-0804">Transcription</keyword>
<comment type="similarity">
    <text evidence="2">Belongs to the krueppel C2H2-type zinc-finger protein family.</text>
</comment>
<dbReference type="PANTHER" id="PTHR24394:SF29">
    <property type="entry name" value="MYONEURIN"/>
    <property type="match status" value="1"/>
</dbReference>
<keyword evidence="17" id="KW-1185">Reference proteome</keyword>
<name>B4JGY6_DROGR</name>
<evidence type="ECO:0000256" key="11">
    <source>
        <dbReference type="PROSITE-ProRule" id="PRU00042"/>
    </source>
</evidence>
<feature type="binding site" evidence="12">
    <location>
        <position position="7"/>
    </location>
    <ligand>
        <name>Zn(2+)</name>
        <dbReference type="ChEBI" id="CHEBI:29105"/>
    </ligand>
</feature>
<dbReference type="PROSITE" id="PS00028">
    <property type="entry name" value="ZINC_FINGER_C2H2_1"/>
    <property type="match status" value="5"/>
</dbReference>
<dbReference type="FunCoup" id="B4JGY6">
    <property type="interactions" value="317"/>
</dbReference>
<evidence type="ECO:0000256" key="10">
    <source>
        <dbReference type="ARBA" id="ARBA00023242"/>
    </source>
</evidence>
<dbReference type="HOGENOM" id="CLU_002678_94_3_1"/>
<dbReference type="GO" id="GO:0008270">
    <property type="term" value="F:zinc ion binding"/>
    <property type="evidence" value="ECO:0007669"/>
    <property type="project" value="UniProtKB-UniRule"/>
</dbReference>
<organism evidence="17">
    <name type="scientific">Drosophila grimshawi</name>
    <name type="common">Hawaiian fruit fly</name>
    <name type="synonym">Idiomyia grimshawi</name>
    <dbReference type="NCBI Taxonomy" id="7222"/>
    <lineage>
        <taxon>Eukaryota</taxon>
        <taxon>Metazoa</taxon>
        <taxon>Ecdysozoa</taxon>
        <taxon>Arthropoda</taxon>
        <taxon>Hexapoda</taxon>
        <taxon>Insecta</taxon>
        <taxon>Pterygota</taxon>
        <taxon>Neoptera</taxon>
        <taxon>Endopterygota</taxon>
        <taxon>Diptera</taxon>
        <taxon>Brachycera</taxon>
        <taxon>Muscomorpha</taxon>
        <taxon>Ephydroidea</taxon>
        <taxon>Drosophilidae</taxon>
        <taxon>Drosophila</taxon>
        <taxon>Hawaiian Drosophila</taxon>
    </lineage>
</organism>
<dbReference type="Gene3D" id="3.40.1800.20">
    <property type="match status" value="1"/>
</dbReference>
<dbReference type="EMBL" id="CH916369">
    <property type="protein sequence ID" value="EDV93764.1"/>
    <property type="molecule type" value="Genomic_DNA"/>
</dbReference>
<dbReference type="PROSITE" id="PS51915">
    <property type="entry name" value="ZAD"/>
    <property type="match status" value="1"/>
</dbReference>
<evidence type="ECO:0000256" key="1">
    <source>
        <dbReference type="ARBA" id="ARBA00004123"/>
    </source>
</evidence>
<dbReference type="Pfam" id="PF00096">
    <property type="entry name" value="zf-C2H2"/>
    <property type="match status" value="4"/>
</dbReference>
<feature type="compositionally biased region" description="Basic residues" evidence="13">
    <location>
        <begin position="178"/>
        <end position="207"/>
    </location>
</feature>
<gene>
    <name evidence="16" type="primary">Dgri\GH18111</name>
    <name evidence="16" type="ORF">Dgri_GH18111</name>
</gene>
<dbReference type="GO" id="GO:0000981">
    <property type="term" value="F:DNA-binding transcription factor activity, RNA polymerase II-specific"/>
    <property type="evidence" value="ECO:0007669"/>
    <property type="project" value="TreeGrafter"/>
</dbReference>
<dbReference type="PANTHER" id="PTHR24394">
    <property type="entry name" value="ZINC FINGER PROTEIN"/>
    <property type="match status" value="1"/>
</dbReference>
<evidence type="ECO:0000256" key="7">
    <source>
        <dbReference type="ARBA" id="ARBA00023015"/>
    </source>
</evidence>
<evidence type="ECO:0000256" key="9">
    <source>
        <dbReference type="ARBA" id="ARBA00023163"/>
    </source>
</evidence>
<dbReference type="KEGG" id="dgr:6564228"/>
<evidence type="ECO:0000313" key="16">
    <source>
        <dbReference type="EMBL" id="EDV93764.1"/>
    </source>
</evidence>
<evidence type="ECO:0000256" key="13">
    <source>
        <dbReference type="SAM" id="MobiDB-lite"/>
    </source>
</evidence>
<keyword evidence="10" id="KW-0539">Nucleus</keyword>
<keyword evidence="3 12" id="KW-0479">Metal-binding</keyword>
<evidence type="ECO:0000259" key="14">
    <source>
        <dbReference type="PROSITE" id="PS50157"/>
    </source>
</evidence>
<evidence type="ECO:0000313" key="17">
    <source>
        <dbReference type="Proteomes" id="UP000001070"/>
    </source>
</evidence>
<feature type="domain" description="C2H2-type" evidence="14">
    <location>
        <begin position="284"/>
        <end position="311"/>
    </location>
</feature>
<protein>
    <submittedName>
        <fullName evidence="16">GH18111</fullName>
    </submittedName>
</protein>
<feature type="domain" description="C2H2-type" evidence="14">
    <location>
        <begin position="340"/>
        <end position="367"/>
    </location>
</feature>
<dbReference type="Pfam" id="PF07776">
    <property type="entry name" value="zf-AD"/>
    <property type="match status" value="1"/>
</dbReference>
<keyword evidence="7" id="KW-0805">Transcription regulation</keyword>
<proteinExistence type="inferred from homology"/>
<dbReference type="InterPro" id="IPR012934">
    <property type="entry name" value="Znf_AD"/>
</dbReference>
<evidence type="ECO:0000256" key="8">
    <source>
        <dbReference type="ARBA" id="ARBA00023125"/>
    </source>
</evidence>
<feature type="binding site" evidence="12">
    <location>
        <position position="56"/>
    </location>
    <ligand>
        <name>Zn(2+)</name>
        <dbReference type="ChEBI" id="CHEBI:29105"/>
    </ligand>
</feature>
<feature type="compositionally biased region" description="Polar residues" evidence="13">
    <location>
        <begin position="208"/>
        <end position="221"/>
    </location>
</feature>
<feature type="domain" description="C2H2-type" evidence="14">
    <location>
        <begin position="256"/>
        <end position="283"/>
    </location>
</feature>
<evidence type="ECO:0000256" key="3">
    <source>
        <dbReference type="ARBA" id="ARBA00022723"/>
    </source>
</evidence>
<feature type="binding site" evidence="12">
    <location>
        <position position="59"/>
    </location>
    <ligand>
        <name>Zn(2+)</name>
        <dbReference type="ChEBI" id="CHEBI:29105"/>
    </ligand>
</feature>
<evidence type="ECO:0000259" key="15">
    <source>
        <dbReference type="PROSITE" id="PS51915"/>
    </source>
</evidence>
<evidence type="ECO:0000256" key="2">
    <source>
        <dbReference type="ARBA" id="ARBA00006991"/>
    </source>
</evidence>
<dbReference type="SMR" id="B4JGY6"/>
<dbReference type="Proteomes" id="UP000001070">
    <property type="component" value="Unassembled WGS sequence"/>
</dbReference>
<reference evidence="16 17" key="1">
    <citation type="journal article" date="2007" name="Nature">
        <title>Evolution of genes and genomes on the Drosophila phylogeny.</title>
        <authorList>
            <consortium name="Drosophila 12 Genomes Consortium"/>
            <person name="Clark A.G."/>
            <person name="Eisen M.B."/>
            <person name="Smith D.R."/>
            <person name="Bergman C.M."/>
            <person name="Oliver B."/>
            <person name="Markow T.A."/>
            <person name="Kaufman T.C."/>
            <person name="Kellis M."/>
            <person name="Gelbart W."/>
            <person name="Iyer V.N."/>
            <person name="Pollard D.A."/>
            <person name="Sackton T.B."/>
            <person name="Larracuente A.M."/>
            <person name="Singh N.D."/>
            <person name="Abad J.P."/>
            <person name="Abt D.N."/>
            <person name="Adryan B."/>
            <person name="Aguade M."/>
            <person name="Akashi H."/>
            <person name="Anderson W.W."/>
            <person name="Aquadro C.F."/>
            <person name="Ardell D.H."/>
            <person name="Arguello R."/>
            <person name="Artieri C.G."/>
            <person name="Barbash D.A."/>
            <person name="Barker D."/>
            <person name="Barsanti P."/>
            <person name="Batterham P."/>
            <person name="Batzoglou S."/>
            <person name="Begun D."/>
            <person name="Bhutkar A."/>
            <person name="Blanco E."/>
            <person name="Bosak S.A."/>
            <person name="Bradley R.K."/>
            <person name="Brand A.D."/>
            <person name="Brent M.R."/>
            <person name="Brooks A.N."/>
            <person name="Brown R.H."/>
            <person name="Butlin R.K."/>
            <person name="Caggese C."/>
            <person name="Calvi B.R."/>
            <person name="Bernardo de Carvalho A."/>
            <person name="Caspi A."/>
            <person name="Castrezana S."/>
            <person name="Celniker S.E."/>
            <person name="Chang J.L."/>
            <person name="Chapple C."/>
            <person name="Chatterji S."/>
            <person name="Chinwalla A."/>
            <person name="Civetta A."/>
            <person name="Clifton S.W."/>
            <person name="Comeron J.M."/>
            <person name="Costello J.C."/>
            <person name="Coyne J.A."/>
            <person name="Daub J."/>
            <person name="David R.G."/>
            <person name="Delcher A.L."/>
            <person name="Delehaunty K."/>
            <person name="Do C.B."/>
            <person name="Ebling H."/>
            <person name="Edwards K."/>
            <person name="Eickbush T."/>
            <person name="Evans J.D."/>
            <person name="Filipski A."/>
            <person name="Findeiss S."/>
            <person name="Freyhult E."/>
            <person name="Fulton L."/>
            <person name="Fulton R."/>
            <person name="Garcia A.C."/>
            <person name="Gardiner A."/>
            <person name="Garfield D.A."/>
            <person name="Garvin B.E."/>
            <person name="Gibson G."/>
            <person name="Gilbert D."/>
            <person name="Gnerre S."/>
            <person name="Godfrey J."/>
            <person name="Good R."/>
            <person name="Gotea V."/>
            <person name="Gravely B."/>
            <person name="Greenberg A.J."/>
            <person name="Griffiths-Jones S."/>
            <person name="Gross S."/>
            <person name="Guigo R."/>
            <person name="Gustafson E.A."/>
            <person name="Haerty W."/>
            <person name="Hahn M.W."/>
            <person name="Halligan D.L."/>
            <person name="Halpern A.L."/>
            <person name="Halter G.M."/>
            <person name="Han M.V."/>
            <person name="Heger A."/>
            <person name="Hillier L."/>
            <person name="Hinrichs A.S."/>
            <person name="Holmes I."/>
            <person name="Hoskins R.A."/>
            <person name="Hubisz M.J."/>
            <person name="Hultmark D."/>
            <person name="Huntley M.A."/>
            <person name="Jaffe D.B."/>
            <person name="Jagadeeshan S."/>
            <person name="Jeck W.R."/>
            <person name="Johnson J."/>
            <person name="Jones C.D."/>
            <person name="Jordan W.C."/>
            <person name="Karpen G.H."/>
            <person name="Kataoka E."/>
            <person name="Keightley P.D."/>
            <person name="Kheradpour P."/>
            <person name="Kirkness E.F."/>
            <person name="Koerich L.B."/>
            <person name="Kristiansen K."/>
            <person name="Kudrna D."/>
            <person name="Kulathinal R.J."/>
            <person name="Kumar S."/>
            <person name="Kwok R."/>
            <person name="Lander E."/>
            <person name="Langley C.H."/>
            <person name="Lapoint R."/>
            <person name="Lazzaro B.P."/>
            <person name="Lee S.J."/>
            <person name="Levesque L."/>
            <person name="Li R."/>
            <person name="Lin C.F."/>
            <person name="Lin M.F."/>
            <person name="Lindblad-Toh K."/>
            <person name="Llopart A."/>
            <person name="Long M."/>
            <person name="Low L."/>
            <person name="Lozovsky E."/>
            <person name="Lu J."/>
            <person name="Luo M."/>
            <person name="Machado C.A."/>
            <person name="Makalowski W."/>
            <person name="Marzo M."/>
            <person name="Matsuda M."/>
            <person name="Matzkin L."/>
            <person name="McAllister B."/>
            <person name="McBride C.S."/>
            <person name="McKernan B."/>
            <person name="McKernan K."/>
            <person name="Mendez-Lago M."/>
            <person name="Minx P."/>
            <person name="Mollenhauer M.U."/>
            <person name="Montooth K."/>
            <person name="Mount S.M."/>
            <person name="Mu X."/>
            <person name="Myers E."/>
            <person name="Negre B."/>
            <person name="Newfeld S."/>
            <person name="Nielsen R."/>
            <person name="Noor M.A."/>
            <person name="O'Grady P."/>
            <person name="Pachter L."/>
            <person name="Papaceit M."/>
            <person name="Parisi M.J."/>
            <person name="Parisi M."/>
            <person name="Parts L."/>
            <person name="Pedersen J.S."/>
            <person name="Pesole G."/>
            <person name="Phillippy A.M."/>
            <person name="Ponting C.P."/>
            <person name="Pop M."/>
            <person name="Porcelli D."/>
            <person name="Powell J.R."/>
            <person name="Prohaska S."/>
            <person name="Pruitt K."/>
            <person name="Puig M."/>
            <person name="Quesneville H."/>
            <person name="Ram K.R."/>
            <person name="Rand D."/>
            <person name="Rasmussen M.D."/>
            <person name="Reed L.K."/>
            <person name="Reenan R."/>
            <person name="Reily A."/>
            <person name="Remington K.A."/>
            <person name="Rieger T.T."/>
            <person name="Ritchie M.G."/>
            <person name="Robin C."/>
            <person name="Rogers Y.H."/>
            <person name="Rohde C."/>
            <person name="Rozas J."/>
            <person name="Rubenfield M.J."/>
            <person name="Ruiz A."/>
            <person name="Russo S."/>
            <person name="Salzberg S.L."/>
            <person name="Sanchez-Gracia A."/>
            <person name="Saranga D.J."/>
            <person name="Sato H."/>
            <person name="Schaeffer S.W."/>
            <person name="Schatz M.C."/>
            <person name="Schlenke T."/>
            <person name="Schwartz R."/>
            <person name="Segarra C."/>
            <person name="Singh R.S."/>
            <person name="Sirot L."/>
            <person name="Sirota M."/>
            <person name="Sisneros N.B."/>
            <person name="Smith C.D."/>
            <person name="Smith T.F."/>
            <person name="Spieth J."/>
            <person name="Stage D.E."/>
            <person name="Stark A."/>
            <person name="Stephan W."/>
            <person name="Strausberg R.L."/>
            <person name="Strempel S."/>
            <person name="Sturgill D."/>
            <person name="Sutton G."/>
            <person name="Sutton G.G."/>
            <person name="Tao W."/>
            <person name="Teichmann S."/>
            <person name="Tobari Y.N."/>
            <person name="Tomimura Y."/>
            <person name="Tsolas J.M."/>
            <person name="Valente V.L."/>
            <person name="Venter E."/>
            <person name="Venter J.C."/>
            <person name="Vicario S."/>
            <person name="Vieira F.G."/>
            <person name="Vilella A.J."/>
            <person name="Villasante A."/>
            <person name="Walenz B."/>
            <person name="Wang J."/>
            <person name="Wasserman M."/>
            <person name="Watts T."/>
            <person name="Wilson D."/>
            <person name="Wilson R.K."/>
            <person name="Wing R.A."/>
            <person name="Wolfner M.F."/>
            <person name="Wong A."/>
            <person name="Wong G.K."/>
            <person name="Wu C.I."/>
            <person name="Wu G."/>
            <person name="Yamamoto D."/>
            <person name="Yang H.P."/>
            <person name="Yang S.P."/>
            <person name="Yorke J.A."/>
            <person name="Yoshida K."/>
            <person name="Zdobnov E."/>
            <person name="Zhang P."/>
            <person name="Zhang Y."/>
            <person name="Zimin A.V."/>
            <person name="Baldwin J."/>
            <person name="Abdouelleil A."/>
            <person name="Abdulkadir J."/>
            <person name="Abebe A."/>
            <person name="Abera B."/>
            <person name="Abreu J."/>
            <person name="Acer S.C."/>
            <person name="Aftuck L."/>
            <person name="Alexander A."/>
            <person name="An P."/>
            <person name="Anderson E."/>
            <person name="Anderson S."/>
            <person name="Arachi H."/>
            <person name="Azer M."/>
            <person name="Bachantsang P."/>
            <person name="Barry A."/>
            <person name="Bayul T."/>
            <person name="Berlin A."/>
            <person name="Bessette D."/>
            <person name="Bloom T."/>
            <person name="Blye J."/>
            <person name="Boguslavskiy L."/>
            <person name="Bonnet C."/>
            <person name="Boukhgalter B."/>
            <person name="Bourzgui I."/>
            <person name="Brown A."/>
            <person name="Cahill P."/>
            <person name="Channer S."/>
            <person name="Cheshatsang Y."/>
            <person name="Chuda L."/>
            <person name="Citroen M."/>
            <person name="Collymore A."/>
            <person name="Cooke P."/>
            <person name="Costello M."/>
            <person name="D'Aco K."/>
            <person name="Daza R."/>
            <person name="De Haan G."/>
            <person name="DeGray S."/>
            <person name="DeMaso C."/>
            <person name="Dhargay N."/>
            <person name="Dooley K."/>
            <person name="Dooley E."/>
            <person name="Doricent M."/>
            <person name="Dorje P."/>
            <person name="Dorjee K."/>
            <person name="Dupes A."/>
            <person name="Elong R."/>
            <person name="Falk J."/>
            <person name="Farina A."/>
            <person name="Faro S."/>
            <person name="Ferguson D."/>
            <person name="Fisher S."/>
            <person name="Foley C.D."/>
            <person name="Franke A."/>
            <person name="Friedrich D."/>
            <person name="Gadbois L."/>
            <person name="Gearin G."/>
            <person name="Gearin C.R."/>
            <person name="Giannoukos G."/>
            <person name="Goode T."/>
            <person name="Graham J."/>
            <person name="Grandbois E."/>
            <person name="Grewal S."/>
            <person name="Gyaltsen K."/>
            <person name="Hafez N."/>
            <person name="Hagos B."/>
            <person name="Hall J."/>
            <person name="Henson C."/>
            <person name="Hollinger A."/>
            <person name="Honan T."/>
            <person name="Huard M.D."/>
            <person name="Hughes L."/>
            <person name="Hurhula B."/>
            <person name="Husby M.E."/>
            <person name="Kamat A."/>
            <person name="Kanga B."/>
            <person name="Kashin S."/>
            <person name="Khazanovich D."/>
            <person name="Kisner P."/>
            <person name="Lance K."/>
            <person name="Lara M."/>
            <person name="Lee W."/>
            <person name="Lennon N."/>
            <person name="Letendre F."/>
            <person name="LeVine R."/>
            <person name="Lipovsky A."/>
            <person name="Liu X."/>
            <person name="Liu J."/>
            <person name="Liu S."/>
            <person name="Lokyitsang T."/>
            <person name="Lokyitsang Y."/>
            <person name="Lubonja R."/>
            <person name="Lui A."/>
            <person name="MacDonald P."/>
            <person name="Magnisalis V."/>
            <person name="Maru K."/>
            <person name="Matthews C."/>
            <person name="McCusker W."/>
            <person name="McDonough S."/>
            <person name="Mehta T."/>
            <person name="Meldrim J."/>
            <person name="Meneus L."/>
            <person name="Mihai O."/>
            <person name="Mihalev A."/>
            <person name="Mihova T."/>
            <person name="Mittelman R."/>
            <person name="Mlenga V."/>
            <person name="Montmayeur A."/>
            <person name="Mulrain L."/>
            <person name="Navidi A."/>
            <person name="Naylor J."/>
            <person name="Negash T."/>
            <person name="Nguyen T."/>
            <person name="Nguyen N."/>
            <person name="Nicol R."/>
            <person name="Norbu C."/>
            <person name="Norbu N."/>
            <person name="Novod N."/>
            <person name="O'Neill B."/>
            <person name="Osman S."/>
            <person name="Markiewicz E."/>
            <person name="Oyono O.L."/>
            <person name="Patti C."/>
            <person name="Phunkhang P."/>
            <person name="Pierre F."/>
            <person name="Priest M."/>
            <person name="Raghuraman S."/>
            <person name="Rege F."/>
            <person name="Reyes R."/>
            <person name="Rise C."/>
            <person name="Rogov P."/>
            <person name="Ross K."/>
            <person name="Ryan E."/>
            <person name="Settipalli S."/>
            <person name="Shea T."/>
            <person name="Sherpa N."/>
            <person name="Shi L."/>
            <person name="Shih D."/>
            <person name="Sparrow T."/>
            <person name="Spaulding J."/>
            <person name="Stalker J."/>
            <person name="Stange-Thomann N."/>
            <person name="Stavropoulos S."/>
            <person name="Stone C."/>
            <person name="Strader C."/>
            <person name="Tesfaye S."/>
            <person name="Thomson T."/>
            <person name="Thoulutsang Y."/>
            <person name="Thoulutsang D."/>
            <person name="Topham K."/>
            <person name="Topping I."/>
            <person name="Tsamla T."/>
            <person name="Vassiliev H."/>
            <person name="Vo A."/>
            <person name="Wangchuk T."/>
            <person name="Wangdi T."/>
            <person name="Weiand M."/>
            <person name="Wilkinson J."/>
            <person name="Wilson A."/>
            <person name="Yadav S."/>
            <person name="Young G."/>
            <person name="Yu Q."/>
            <person name="Zembek L."/>
            <person name="Zhong D."/>
            <person name="Zimmer A."/>
            <person name="Zwirko Z."/>
            <person name="Jaffe D.B."/>
            <person name="Alvarez P."/>
            <person name="Brockman W."/>
            <person name="Butler J."/>
            <person name="Chin C."/>
            <person name="Gnerre S."/>
            <person name="Grabherr M."/>
            <person name="Kleber M."/>
            <person name="Mauceli E."/>
            <person name="MacCallum I."/>
        </authorList>
    </citation>
    <scope>NUCLEOTIDE SEQUENCE [LARGE SCALE GENOMIC DNA]</scope>
    <source>
        <strain evidence="17">Tucson 15287-2541.00</strain>
    </source>
</reference>
<feature type="domain" description="C2H2-type" evidence="14">
    <location>
        <begin position="312"/>
        <end position="339"/>
    </location>
</feature>
<dbReference type="FunFam" id="3.30.160.60:FF:000931">
    <property type="entry name" value="zinc finger protein 697"/>
    <property type="match status" value="2"/>
</dbReference>
<keyword evidence="8" id="KW-0238">DNA-binding</keyword>
<evidence type="ECO:0000256" key="12">
    <source>
        <dbReference type="PROSITE-ProRule" id="PRU01263"/>
    </source>
</evidence>
<dbReference type="SUPFAM" id="SSF57716">
    <property type="entry name" value="Glucocorticoid receptor-like (DNA-binding domain)"/>
    <property type="match status" value="1"/>
</dbReference>
<comment type="subcellular location">
    <subcellularLocation>
        <location evidence="1">Nucleus</location>
    </subcellularLocation>
</comment>
<dbReference type="eggNOG" id="KOG1721">
    <property type="taxonomic scope" value="Eukaryota"/>
</dbReference>
<keyword evidence="6 12" id="KW-0862">Zinc</keyword>
<keyword evidence="4" id="KW-0677">Repeat</keyword>
<dbReference type="InParanoid" id="B4JGY6"/>
<feature type="domain" description="ZAD" evidence="15">
    <location>
        <begin position="5"/>
        <end position="83"/>
    </location>
</feature>
<dbReference type="InterPro" id="IPR013087">
    <property type="entry name" value="Znf_C2H2_type"/>
</dbReference>
<dbReference type="SMART" id="SM00868">
    <property type="entry name" value="zf-AD"/>
    <property type="match status" value="1"/>
</dbReference>
<feature type="binding site" evidence="12">
    <location>
        <position position="10"/>
    </location>
    <ligand>
        <name>Zn(2+)</name>
        <dbReference type="ChEBI" id="CHEBI:29105"/>
    </ligand>
</feature>
<feature type="region of interest" description="Disordered" evidence="13">
    <location>
        <begin position="162"/>
        <end position="221"/>
    </location>
</feature>
<dbReference type="SMART" id="SM00355">
    <property type="entry name" value="ZnF_C2H2"/>
    <property type="match status" value="5"/>
</dbReference>
<dbReference type="PROSITE" id="PS50157">
    <property type="entry name" value="ZINC_FINGER_C2H2_2"/>
    <property type="match status" value="5"/>
</dbReference>
<dbReference type="OrthoDB" id="6077919at2759"/>
<feature type="domain" description="C2H2-type" evidence="14">
    <location>
        <begin position="228"/>
        <end position="255"/>
    </location>
</feature>
<dbReference type="Gene3D" id="3.30.160.60">
    <property type="entry name" value="Classic Zinc Finger"/>
    <property type="match status" value="5"/>
</dbReference>
<dbReference type="OMA" id="IGMENIM"/>
<dbReference type="GO" id="GO:0003677">
    <property type="term" value="F:DNA binding"/>
    <property type="evidence" value="ECO:0007669"/>
    <property type="project" value="UniProtKB-KW"/>
</dbReference>
<dbReference type="GO" id="GO:0005634">
    <property type="term" value="C:nucleus"/>
    <property type="evidence" value="ECO:0007669"/>
    <property type="project" value="UniProtKB-SubCell"/>
</dbReference>
<keyword evidence="5 11" id="KW-0863">Zinc-finger</keyword>
<dbReference type="PhylomeDB" id="B4JGY6"/>
<dbReference type="FunFam" id="3.30.160.60:FF:000624">
    <property type="entry name" value="zinc finger protein 697"/>
    <property type="match status" value="2"/>
</dbReference>